<accession>A0ACD3A2I8</accession>
<keyword evidence="2" id="KW-1185">Reference proteome</keyword>
<reference evidence="1 2" key="1">
    <citation type="journal article" date="2019" name="Nat. Ecol. Evol.">
        <title>Megaphylogeny resolves global patterns of mushroom evolution.</title>
        <authorList>
            <person name="Varga T."/>
            <person name="Krizsan K."/>
            <person name="Foldi C."/>
            <person name="Dima B."/>
            <person name="Sanchez-Garcia M."/>
            <person name="Sanchez-Ramirez S."/>
            <person name="Szollosi G.J."/>
            <person name="Szarkandi J.G."/>
            <person name="Papp V."/>
            <person name="Albert L."/>
            <person name="Andreopoulos W."/>
            <person name="Angelini C."/>
            <person name="Antonin V."/>
            <person name="Barry K.W."/>
            <person name="Bougher N.L."/>
            <person name="Buchanan P."/>
            <person name="Buyck B."/>
            <person name="Bense V."/>
            <person name="Catcheside P."/>
            <person name="Chovatia M."/>
            <person name="Cooper J."/>
            <person name="Damon W."/>
            <person name="Desjardin D."/>
            <person name="Finy P."/>
            <person name="Geml J."/>
            <person name="Haridas S."/>
            <person name="Hughes K."/>
            <person name="Justo A."/>
            <person name="Karasinski D."/>
            <person name="Kautmanova I."/>
            <person name="Kiss B."/>
            <person name="Kocsube S."/>
            <person name="Kotiranta H."/>
            <person name="LaButti K.M."/>
            <person name="Lechner B.E."/>
            <person name="Liimatainen K."/>
            <person name="Lipzen A."/>
            <person name="Lukacs Z."/>
            <person name="Mihaltcheva S."/>
            <person name="Morgado L.N."/>
            <person name="Niskanen T."/>
            <person name="Noordeloos M.E."/>
            <person name="Ohm R.A."/>
            <person name="Ortiz-Santana B."/>
            <person name="Ovrebo C."/>
            <person name="Racz N."/>
            <person name="Riley R."/>
            <person name="Savchenko A."/>
            <person name="Shiryaev A."/>
            <person name="Soop K."/>
            <person name="Spirin V."/>
            <person name="Szebenyi C."/>
            <person name="Tomsovsky M."/>
            <person name="Tulloss R.E."/>
            <person name="Uehling J."/>
            <person name="Grigoriev I.V."/>
            <person name="Vagvolgyi C."/>
            <person name="Papp T."/>
            <person name="Martin F.M."/>
            <person name="Miettinen O."/>
            <person name="Hibbett D.S."/>
            <person name="Nagy L.G."/>
        </authorList>
    </citation>
    <scope>NUCLEOTIDE SEQUENCE [LARGE SCALE GENOMIC DNA]</scope>
    <source>
        <strain evidence="1 2">NL-1719</strain>
    </source>
</reference>
<name>A0ACD3A2I8_9AGAR</name>
<sequence>MTLTQEYPLKRVPSVSVSCNEDGWLQHKRRSSIGPTISNLPRYLVLPRSSSSSTSNHLPYNQTLPLTSTVHQTHLDCFKPHCDMSHTLRVNPQDGSSSLTEALDVMMFPRSLRISLAPDLIQHSGRATPVDGGFIYSPNSQRDVKLPWSDVYGDAHESLFDFKDSSAAAYHYPFWWTCPWGWLAFVPLNPDFASFPFDSLPAIPQYLPKSEAGYYYLPQDLVVQWKYLEGILYHGTSTMNQQIQAPLVRPFAPSAYGYEKTFKSPRAARRAMFKAAEWFSIWGAIFSYLVAHGQDKAVATAHLKYTKVPFWYDILSSHHYDGGWLRGIQTHQMCKFDDTVERAGCFIKLLSKHAMQPAPEWFIKWNIPIWYMWTPAEIAAAKSDPYLQSLAPPSHTLQEATTYVYKEVAPQAVSASPLQAIASSLPHAPTSTESVLGVVEYPWEAYIKNQHYVANMMKDLESTQAKDLREARELQPPTTGCQVWQWRRDPFTSKYRRFLVRKKNVTTTLQDYDVDHKVYLAAFNEWHLWPMVQQEDIPNDSSEHDLEQGPSDYNPENIAPPLENELPSSPNEAVFAYSEPPDLIQDEATQMLSHFCGYIAPSSHESRPDVELSIKRHSFYHYIGLSSPTRGFDVYTTSHAPSMVDFLTKLIENQIPPPHIWDLSTTAARQVRFEPFFNKIQRLGSLFIIDFGSERLLGGILAVTSAADALTVCRFDSTLNDFQMAKLLVGHGIPIRILKHLPVYPTGPSPQPQRLPIYLENETITKQDYEIWVHQRDAFLTTPRGQTALRVGGFIWRTALDACNIHDTLAVPQTWQSNPGFAINDPQDANFAYYDVQFTEYELRFLCGTYECYTGNGDQTTYLSWWPSYWDFEKSGYNWRHWTPQDEIKYQTRLDEISKNGHPLSAKHWQQRLQGKTATSKIRKNYGRMANEFLQNLGK</sequence>
<dbReference type="Proteomes" id="UP000308600">
    <property type="component" value="Unassembled WGS sequence"/>
</dbReference>
<gene>
    <name evidence="1" type="ORF">BDN72DRAFT_905316</name>
</gene>
<evidence type="ECO:0000313" key="1">
    <source>
        <dbReference type="EMBL" id="TFK60033.1"/>
    </source>
</evidence>
<organism evidence="1 2">
    <name type="scientific">Pluteus cervinus</name>
    <dbReference type="NCBI Taxonomy" id="181527"/>
    <lineage>
        <taxon>Eukaryota</taxon>
        <taxon>Fungi</taxon>
        <taxon>Dikarya</taxon>
        <taxon>Basidiomycota</taxon>
        <taxon>Agaricomycotina</taxon>
        <taxon>Agaricomycetes</taxon>
        <taxon>Agaricomycetidae</taxon>
        <taxon>Agaricales</taxon>
        <taxon>Pluteineae</taxon>
        <taxon>Pluteaceae</taxon>
        <taxon>Pluteus</taxon>
    </lineage>
</organism>
<evidence type="ECO:0000313" key="2">
    <source>
        <dbReference type="Proteomes" id="UP000308600"/>
    </source>
</evidence>
<protein>
    <submittedName>
        <fullName evidence="1">Uncharacterized protein</fullName>
    </submittedName>
</protein>
<dbReference type="EMBL" id="ML208842">
    <property type="protein sequence ID" value="TFK60033.1"/>
    <property type="molecule type" value="Genomic_DNA"/>
</dbReference>
<proteinExistence type="predicted"/>